<dbReference type="PANTHER" id="PTHR37419:SF1">
    <property type="entry name" value="SERINE_THREONINE-PROTEIN KINASE TOXIN HIPA"/>
    <property type="match status" value="1"/>
</dbReference>
<dbReference type="GO" id="GO:0004674">
    <property type="term" value="F:protein serine/threonine kinase activity"/>
    <property type="evidence" value="ECO:0007669"/>
    <property type="project" value="TreeGrafter"/>
</dbReference>
<comment type="caution">
    <text evidence="4">The sequence shown here is derived from an EMBL/GenBank/DDBJ whole genome shotgun (WGS) entry which is preliminary data.</text>
</comment>
<dbReference type="AlphaFoldDB" id="A0A644Z6R8"/>
<accession>A0A644Z6R8</accession>
<dbReference type="GO" id="GO:0005829">
    <property type="term" value="C:cytosol"/>
    <property type="evidence" value="ECO:0007669"/>
    <property type="project" value="TreeGrafter"/>
</dbReference>
<dbReference type="InterPro" id="IPR052028">
    <property type="entry name" value="HipA_Ser/Thr_kinase"/>
</dbReference>
<feature type="domain" description="HipA-like C-terminal" evidence="3">
    <location>
        <begin position="24"/>
        <end position="251"/>
    </location>
</feature>
<dbReference type="Gene3D" id="1.10.1070.20">
    <property type="match status" value="1"/>
</dbReference>
<evidence type="ECO:0000313" key="4">
    <source>
        <dbReference type="EMBL" id="MPM36317.1"/>
    </source>
</evidence>
<keyword evidence="2" id="KW-0418">Kinase</keyword>
<evidence type="ECO:0000256" key="1">
    <source>
        <dbReference type="ARBA" id="ARBA00022679"/>
    </source>
</evidence>
<gene>
    <name evidence="4" type="ORF">SDC9_82912</name>
</gene>
<reference evidence="4" key="1">
    <citation type="submission" date="2019-08" db="EMBL/GenBank/DDBJ databases">
        <authorList>
            <person name="Kucharzyk K."/>
            <person name="Murdoch R.W."/>
            <person name="Higgins S."/>
            <person name="Loffler F."/>
        </authorList>
    </citation>
    <scope>NUCLEOTIDE SEQUENCE</scope>
</reference>
<dbReference type="InterPro" id="IPR012893">
    <property type="entry name" value="HipA-like_C"/>
</dbReference>
<sequence length="283" mass="32368">MPSISLDSEALEAWGSESTRMGFTVPGVQKKLSLHLEAYRGKGKLTLIGHPPGYILKLQADEYPHLPELEDVVMRMADVASLETVPHALLRSKDGTLAYISKRIDRIHTKERIQKLPMEDFCQLSLRLTEDKYKGSYEQCGQIIRRYSSQPMLDLTNFWYTLVFCFITGNSDMHLKNFSLYAPTPSRYQLTPAYDLLPVALVLPQDPDETALTLRGKRSRLTLADFLSLADHLKLAPKVAERLIDRLIQRSPSFIEVIETSWLTDEEKMAMKELLISRLDRLQ</sequence>
<dbReference type="EMBL" id="VSSQ01007567">
    <property type="protein sequence ID" value="MPM36317.1"/>
    <property type="molecule type" value="Genomic_DNA"/>
</dbReference>
<evidence type="ECO:0000259" key="3">
    <source>
        <dbReference type="Pfam" id="PF07804"/>
    </source>
</evidence>
<organism evidence="4">
    <name type="scientific">bioreactor metagenome</name>
    <dbReference type="NCBI Taxonomy" id="1076179"/>
    <lineage>
        <taxon>unclassified sequences</taxon>
        <taxon>metagenomes</taxon>
        <taxon>ecological metagenomes</taxon>
    </lineage>
</organism>
<protein>
    <recommendedName>
        <fullName evidence="3">HipA-like C-terminal domain-containing protein</fullName>
    </recommendedName>
</protein>
<dbReference type="Pfam" id="PF07804">
    <property type="entry name" value="HipA_C"/>
    <property type="match status" value="1"/>
</dbReference>
<name>A0A644Z6R8_9ZZZZ</name>
<evidence type="ECO:0000256" key="2">
    <source>
        <dbReference type="ARBA" id="ARBA00022777"/>
    </source>
</evidence>
<proteinExistence type="predicted"/>
<dbReference type="PANTHER" id="PTHR37419">
    <property type="entry name" value="SERINE/THREONINE-PROTEIN KINASE TOXIN HIPA"/>
    <property type="match status" value="1"/>
</dbReference>
<keyword evidence="1" id="KW-0808">Transferase</keyword>